<dbReference type="Proteomes" id="UP000070442">
    <property type="component" value="Unassembled WGS sequence"/>
</dbReference>
<evidence type="ECO:0000313" key="1">
    <source>
        <dbReference type="EMBL" id="KXB68277.1"/>
    </source>
</evidence>
<proteinExistence type="predicted"/>
<keyword evidence="2" id="KW-1185">Reference proteome</keyword>
<organism evidence="1 2">
    <name type="scientific">Aedoeadaptatus coxii</name>
    <dbReference type="NCBI Taxonomy" id="755172"/>
    <lineage>
        <taxon>Bacteria</taxon>
        <taxon>Bacillati</taxon>
        <taxon>Bacillota</taxon>
        <taxon>Tissierellia</taxon>
        <taxon>Tissierellales</taxon>
        <taxon>Peptoniphilaceae</taxon>
        <taxon>Aedoeadaptatus</taxon>
    </lineage>
</organism>
<dbReference type="AlphaFoldDB" id="A0A134AKP1"/>
<name>A0A134AKP1_9FIRM</name>
<sequence length="186" mass="21381">MTEKRGRGVTVSTLIYYGIENEERQTKLLETADKLQVEKREVLPEELGEFLGYLAGLEGYDKTGNQEEAVAEELLVFVDFSSELLQKFLLDLREKGEIFPHKAAMTETTKDWTFGHLVRHIQNENAVVTAWAEMLPIIKNSLEKQKVSPTAERAEAIEWSKNLREKGEDLTEEDVREAIRRLKDVD</sequence>
<dbReference type="Pfam" id="PF12646">
    <property type="entry name" value="DUF3783"/>
    <property type="match status" value="1"/>
</dbReference>
<reference evidence="2" key="1">
    <citation type="submission" date="2016-01" db="EMBL/GenBank/DDBJ databases">
        <authorList>
            <person name="Mitreva M."/>
            <person name="Pepin K.H."/>
            <person name="Mihindukulasuriya K.A."/>
            <person name="Fulton R."/>
            <person name="Fronick C."/>
            <person name="O'Laughlin M."/>
            <person name="Miner T."/>
            <person name="Herter B."/>
            <person name="Rosa B.A."/>
            <person name="Cordes M."/>
            <person name="Tomlinson C."/>
            <person name="Wollam A."/>
            <person name="Palsikar V.B."/>
            <person name="Mardis E.R."/>
            <person name="Wilson R.K."/>
        </authorList>
    </citation>
    <scope>NUCLEOTIDE SEQUENCE [LARGE SCALE GENOMIC DNA]</scope>
    <source>
        <strain evidence="2">DNF00729</strain>
    </source>
</reference>
<dbReference type="EMBL" id="LSDG01000005">
    <property type="protein sequence ID" value="KXB68277.1"/>
    <property type="molecule type" value="Genomic_DNA"/>
</dbReference>
<accession>A0A134AKP1</accession>
<evidence type="ECO:0000313" key="2">
    <source>
        <dbReference type="Proteomes" id="UP000070442"/>
    </source>
</evidence>
<dbReference type="PATRIC" id="fig|755172.3.peg.287"/>
<gene>
    <name evidence="1" type="ORF">HMPREF1863_00299</name>
</gene>
<comment type="caution">
    <text evidence="1">The sequence shown here is derived from an EMBL/GenBank/DDBJ whole genome shotgun (WGS) entry which is preliminary data.</text>
</comment>
<dbReference type="InterPro" id="IPR016621">
    <property type="entry name" value="UCP014543"/>
</dbReference>
<protein>
    <recommendedName>
        <fullName evidence="3">DUF3783 domain-containing protein</fullName>
    </recommendedName>
</protein>
<evidence type="ECO:0008006" key="3">
    <source>
        <dbReference type="Google" id="ProtNLM"/>
    </source>
</evidence>